<accession>A0A1H9TTZ2</accession>
<evidence type="ECO:0000256" key="3">
    <source>
        <dbReference type="ARBA" id="ARBA00022723"/>
    </source>
</evidence>
<dbReference type="OrthoDB" id="9807740at2"/>
<dbReference type="InterPro" id="IPR002036">
    <property type="entry name" value="YbeY"/>
</dbReference>
<keyword evidence="6 7" id="KW-0862">Zinc</keyword>
<dbReference type="NCBIfam" id="TIGR00043">
    <property type="entry name" value="rRNA maturation RNase YbeY"/>
    <property type="match status" value="1"/>
</dbReference>
<keyword evidence="5 7" id="KW-0378">Hydrolase</keyword>
<evidence type="ECO:0000256" key="8">
    <source>
        <dbReference type="SAM" id="MobiDB-lite"/>
    </source>
</evidence>
<evidence type="ECO:0000256" key="2">
    <source>
        <dbReference type="ARBA" id="ARBA00022722"/>
    </source>
</evidence>
<feature type="binding site" evidence="7">
    <location>
        <position position="137"/>
    </location>
    <ligand>
        <name>Zn(2+)</name>
        <dbReference type="ChEBI" id="CHEBI:29105"/>
        <note>catalytic</note>
    </ligand>
</feature>
<reference evidence="9 10" key="1">
    <citation type="submission" date="2016-10" db="EMBL/GenBank/DDBJ databases">
        <authorList>
            <person name="de Groot N.N."/>
        </authorList>
    </citation>
    <scope>NUCLEOTIDE SEQUENCE [LARGE SCALE GENOMIC DNA]</scope>
    <source>
        <strain evidence="9 10">DSM 23042</strain>
    </source>
</reference>
<evidence type="ECO:0000256" key="7">
    <source>
        <dbReference type="HAMAP-Rule" id="MF_00009"/>
    </source>
</evidence>
<comment type="cofactor">
    <cofactor evidence="7">
        <name>Zn(2+)</name>
        <dbReference type="ChEBI" id="CHEBI:29105"/>
    </cofactor>
    <text evidence="7">Binds 1 zinc ion.</text>
</comment>
<keyword evidence="7" id="KW-0963">Cytoplasm</keyword>
<evidence type="ECO:0000256" key="4">
    <source>
        <dbReference type="ARBA" id="ARBA00022759"/>
    </source>
</evidence>
<dbReference type="PANTHER" id="PTHR46986:SF1">
    <property type="entry name" value="ENDORIBONUCLEASE YBEY, CHLOROPLASTIC"/>
    <property type="match status" value="1"/>
</dbReference>
<dbReference type="GO" id="GO:0006364">
    <property type="term" value="P:rRNA processing"/>
    <property type="evidence" value="ECO:0007669"/>
    <property type="project" value="UniProtKB-UniRule"/>
</dbReference>
<keyword evidence="7" id="KW-0698">rRNA processing</keyword>
<gene>
    <name evidence="7" type="primary">ybeY</name>
    <name evidence="9" type="ORF">SAMN04490244_104370</name>
</gene>
<dbReference type="GO" id="GO:0004521">
    <property type="term" value="F:RNA endonuclease activity"/>
    <property type="evidence" value="ECO:0007669"/>
    <property type="project" value="UniProtKB-UniRule"/>
</dbReference>
<dbReference type="AlphaFoldDB" id="A0A1H9TTZ2"/>
<dbReference type="EC" id="3.1.-.-" evidence="7"/>
<evidence type="ECO:0000313" key="9">
    <source>
        <dbReference type="EMBL" id="SES00504.1"/>
    </source>
</evidence>
<organism evidence="9 10">
    <name type="scientific">Tranquillimonas rosea</name>
    <dbReference type="NCBI Taxonomy" id="641238"/>
    <lineage>
        <taxon>Bacteria</taxon>
        <taxon>Pseudomonadati</taxon>
        <taxon>Pseudomonadota</taxon>
        <taxon>Alphaproteobacteria</taxon>
        <taxon>Rhodobacterales</taxon>
        <taxon>Roseobacteraceae</taxon>
        <taxon>Tranquillimonas</taxon>
    </lineage>
</organism>
<evidence type="ECO:0000313" key="10">
    <source>
        <dbReference type="Proteomes" id="UP000198885"/>
    </source>
</evidence>
<dbReference type="PROSITE" id="PS01306">
    <property type="entry name" value="UPF0054"/>
    <property type="match status" value="1"/>
</dbReference>
<keyword evidence="4 7" id="KW-0255">Endonuclease</keyword>
<dbReference type="STRING" id="641238.SAMN04490244_104370"/>
<dbReference type="Proteomes" id="UP000198885">
    <property type="component" value="Unassembled WGS sequence"/>
</dbReference>
<comment type="subcellular location">
    <subcellularLocation>
        <location evidence="7">Cytoplasm</location>
    </subcellularLocation>
</comment>
<comment type="similarity">
    <text evidence="1 7">Belongs to the endoribonuclease YbeY family.</text>
</comment>
<sequence>MIRTSPDPVSDAPFVDCVIEDERWEGIDLPALACEAAAAAFAHLDLPGAWEISVLGCDDARIASLNETFRGKGKATNVLSWPSEERAPETAGAVPEPPEQDGDPELGDIAISYDTCLAEADAVCMPVADHVRHLLVHAMLHLLGYDHETDADADLMERLEVEVLATLGLPDPYSK</sequence>
<keyword evidence="2 7" id="KW-0540">Nuclease</keyword>
<name>A0A1H9TTZ2_9RHOB</name>
<protein>
    <recommendedName>
        <fullName evidence="7">Endoribonuclease YbeY</fullName>
        <ecNumber evidence="7">3.1.-.-</ecNumber>
    </recommendedName>
</protein>
<dbReference type="HAMAP" id="MF_00009">
    <property type="entry name" value="Endoribonucl_YbeY"/>
    <property type="match status" value="1"/>
</dbReference>
<dbReference type="InterPro" id="IPR023091">
    <property type="entry name" value="MetalPrtase_cat_dom_sf_prd"/>
</dbReference>
<evidence type="ECO:0000256" key="6">
    <source>
        <dbReference type="ARBA" id="ARBA00022833"/>
    </source>
</evidence>
<keyword evidence="10" id="KW-1185">Reference proteome</keyword>
<feature type="binding site" evidence="7">
    <location>
        <position position="147"/>
    </location>
    <ligand>
        <name>Zn(2+)</name>
        <dbReference type="ChEBI" id="CHEBI:29105"/>
        <note>catalytic</note>
    </ligand>
</feature>
<feature type="binding site" evidence="7">
    <location>
        <position position="141"/>
    </location>
    <ligand>
        <name>Zn(2+)</name>
        <dbReference type="ChEBI" id="CHEBI:29105"/>
        <note>catalytic</note>
    </ligand>
</feature>
<dbReference type="Gene3D" id="3.40.390.30">
    <property type="entry name" value="Metalloproteases ('zincins'), catalytic domain"/>
    <property type="match status" value="1"/>
</dbReference>
<keyword evidence="7" id="KW-0690">Ribosome biogenesis</keyword>
<dbReference type="InterPro" id="IPR020549">
    <property type="entry name" value="YbeY_CS"/>
</dbReference>
<evidence type="ECO:0000256" key="5">
    <source>
        <dbReference type="ARBA" id="ARBA00022801"/>
    </source>
</evidence>
<proteinExistence type="inferred from homology"/>
<dbReference type="GO" id="GO:0005737">
    <property type="term" value="C:cytoplasm"/>
    <property type="evidence" value="ECO:0007669"/>
    <property type="project" value="UniProtKB-SubCell"/>
</dbReference>
<dbReference type="EMBL" id="FOGU01000004">
    <property type="protein sequence ID" value="SES00504.1"/>
    <property type="molecule type" value="Genomic_DNA"/>
</dbReference>
<dbReference type="GO" id="GO:0004222">
    <property type="term" value="F:metalloendopeptidase activity"/>
    <property type="evidence" value="ECO:0007669"/>
    <property type="project" value="InterPro"/>
</dbReference>
<dbReference type="SUPFAM" id="SSF55486">
    <property type="entry name" value="Metalloproteases ('zincins'), catalytic domain"/>
    <property type="match status" value="1"/>
</dbReference>
<dbReference type="GO" id="GO:0008270">
    <property type="term" value="F:zinc ion binding"/>
    <property type="evidence" value="ECO:0007669"/>
    <property type="project" value="UniProtKB-UniRule"/>
</dbReference>
<dbReference type="Pfam" id="PF02130">
    <property type="entry name" value="YbeY"/>
    <property type="match status" value="1"/>
</dbReference>
<comment type="function">
    <text evidence="7">Single strand-specific metallo-endoribonuclease involved in late-stage 70S ribosome quality control and in maturation of the 3' terminus of the 16S rRNA.</text>
</comment>
<feature type="region of interest" description="Disordered" evidence="8">
    <location>
        <begin position="81"/>
        <end position="105"/>
    </location>
</feature>
<evidence type="ECO:0000256" key="1">
    <source>
        <dbReference type="ARBA" id="ARBA00010875"/>
    </source>
</evidence>
<dbReference type="PANTHER" id="PTHR46986">
    <property type="entry name" value="ENDORIBONUCLEASE YBEY, CHLOROPLASTIC"/>
    <property type="match status" value="1"/>
</dbReference>
<keyword evidence="3 7" id="KW-0479">Metal-binding</keyword>